<organism evidence="2 3">
    <name type="scientific">Reticulomyxa filosa</name>
    <dbReference type="NCBI Taxonomy" id="46433"/>
    <lineage>
        <taxon>Eukaryota</taxon>
        <taxon>Sar</taxon>
        <taxon>Rhizaria</taxon>
        <taxon>Retaria</taxon>
        <taxon>Foraminifera</taxon>
        <taxon>Monothalamids</taxon>
        <taxon>Reticulomyxidae</taxon>
        <taxon>Reticulomyxa</taxon>
    </lineage>
</organism>
<name>X6MVP6_RETFI</name>
<keyword evidence="3" id="KW-1185">Reference proteome</keyword>
<keyword evidence="1" id="KW-1133">Transmembrane helix</keyword>
<gene>
    <name evidence="2" type="ORF">RFI_19790</name>
</gene>
<evidence type="ECO:0000313" key="2">
    <source>
        <dbReference type="EMBL" id="ETO17532.1"/>
    </source>
</evidence>
<keyword evidence="1" id="KW-0472">Membrane</keyword>
<keyword evidence="1" id="KW-0812">Transmembrane</keyword>
<dbReference type="Proteomes" id="UP000023152">
    <property type="component" value="Unassembled WGS sequence"/>
</dbReference>
<feature type="transmembrane region" description="Helical" evidence="1">
    <location>
        <begin position="35"/>
        <end position="54"/>
    </location>
</feature>
<dbReference type="EMBL" id="ASPP01016436">
    <property type="protein sequence ID" value="ETO17532.1"/>
    <property type="molecule type" value="Genomic_DNA"/>
</dbReference>
<reference evidence="2 3" key="1">
    <citation type="journal article" date="2013" name="Curr. Biol.">
        <title>The Genome of the Foraminiferan Reticulomyxa filosa.</title>
        <authorList>
            <person name="Glockner G."/>
            <person name="Hulsmann N."/>
            <person name="Schleicher M."/>
            <person name="Noegel A.A."/>
            <person name="Eichinger L."/>
            <person name="Gallinger C."/>
            <person name="Pawlowski J."/>
            <person name="Sierra R."/>
            <person name="Euteneuer U."/>
            <person name="Pillet L."/>
            <person name="Moustafa A."/>
            <person name="Platzer M."/>
            <person name="Groth M."/>
            <person name="Szafranski K."/>
            <person name="Schliwa M."/>
        </authorList>
    </citation>
    <scope>NUCLEOTIDE SEQUENCE [LARGE SCALE GENOMIC DNA]</scope>
</reference>
<sequence>MTDACHVAECSICSNKTVADGEKNIHRFYIQKQSYFVYVVGEKCMYIGLILNYVPKMKKQKLVIAKFQQHIVLLNKKLSFTLVCFLFCQRNQIQNWQTKNKKFKKREEKKIKKIKYTTPSKTQKIFQKTLSTKNQLREANLNTKNKKKRQYVVNTTQSPNTNRKFQTKKSKIKTMSSTTTKKNDIRIVDQFF</sequence>
<comment type="caution">
    <text evidence="2">The sequence shown here is derived from an EMBL/GenBank/DDBJ whole genome shotgun (WGS) entry which is preliminary data.</text>
</comment>
<accession>X6MVP6</accession>
<evidence type="ECO:0000256" key="1">
    <source>
        <dbReference type="SAM" id="Phobius"/>
    </source>
</evidence>
<evidence type="ECO:0000313" key="3">
    <source>
        <dbReference type="Proteomes" id="UP000023152"/>
    </source>
</evidence>
<dbReference type="AlphaFoldDB" id="X6MVP6"/>
<proteinExistence type="predicted"/>
<protein>
    <submittedName>
        <fullName evidence="2">Uncharacterized protein</fullName>
    </submittedName>
</protein>